<comment type="caution">
    <text evidence="6">The sequence shown here is derived from an EMBL/GenBank/DDBJ whole genome shotgun (WGS) entry which is preliminary data.</text>
</comment>
<evidence type="ECO:0000313" key="7">
    <source>
        <dbReference type="Proteomes" id="UP000525078"/>
    </source>
</evidence>
<gene>
    <name evidence="6" type="ORF">F8388_011209</name>
</gene>
<evidence type="ECO:0000313" key="6">
    <source>
        <dbReference type="EMBL" id="KAF4361218.1"/>
    </source>
</evidence>
<dbReference type="Gene3D" id="3.50.50.60">
    <property type="entry name" value="FAD/NAD(P)-binding domain"/>
    <property type="match status" value="1"/>
</dbReference>
<dbReference type="GO" id="GO:0016651">
    <property type="term" value="F:oxidoreductase activity, acting on NAD(P)H"/>
    <property type="evidence" value="ECO:0007669"/>
    <property type="project" value="TreeGrafter"/>
</dbReference>
<feature type="domain" description="Pyridine nucleotide-disulphide oxidoreductase N-terminal" evidence="5">
    <location>
        <begin position="7"/>
        <end position="57"/>
    </location>
</feature>
<evidence type="ECO:0000256" key="4">
    <source>
        <dbReference type="ARBA" id="ARBA00023002"/>
    </source>
</evidence>
<reference evidence="6 7" key="1">
    <citation type="journal article" date="2020" name="bioRxiv">
        <title>Sequence and annotation of 42 cannabis genomes reveals extensive copy number variation in cannabinoid synthesis and pathogen resistance genes.</title>
        <authorList>
            <person name="Mckernan K.J."/>
            <person name="Helbert Y."/>
            <person name="Kane L.T."/>
            <person name="Ebling H."/>
            <person name="Zhang L."/>
            <person name="Liu B."/>
            <person name="Eaton Z."/>
            <person name="Mclaughlin S."/>
            <person name="Kingan S."/>
            <person name="Baybayan P."/>
            <person name="Concepcion G."/>
            <person name="Jordan M."/>
            <person name="Riva A."/>
            <person name="Barbazuk W."/>
            <person name="Harkins T."/>
        </authorList>
    </citation>
    <scope>NUCLEOTIDE SEQUENCE [LARGE SCALE GENOMIC DNA]</scope>
    <source>
        <strain evidence="7">cv. Jamaican Lion 4</strain>
        <tissue evidence="6">Leaf</tissue>
    </source>
</reference>
<dbReference type="EMBL" id="JAATIP010000194">
    <property type="protein sequence ID" value="KAF4361218.1"/>
    <property type="molecule type" value="Genomic_DNA"/>
</dbReference>
<dbReference type="InterPro" id="IPR050446">
    <property type="entry name" value="FAD-oxidoreductase/Apoptosis"/>
</dbReference>
<dbReference type="GO" id="GO:0005737">
    <property type="term" value="C:cytoplasm"/>
    <property type="evidence" value="ECO:0007669"/>
    <property type="project" value="TreeGrafter"/>
</dbReference>
<sequence>MVFPEAHCMARLFTPKIANYYEEYYKSKGVNFVKGTVLSSFEIDTDGKVTAVILKDGTHLPAALLVSVGLAFHQANQTRVDSVASVIFGLKSFEKQGLKDKKIRYSNSLGLSSGGNPAPLAANDSTNRLEAPSINPITSLLLLLSLISSQFEALSSKLEHLTTPLENFLLQIP</sequence>
<dbReference type="PANTHER" id="PTHR43557:SF2">
    <property type="entry name" value="RIESKE DOMAIN-CONTAINING PROTEIN-RELATED"/>
    <property type="match status" value="1"/>
</dbReference>
<name>A0A7J6ES48_CANSA</name>
<protein>
    <recommendedName>
        <fullName evidence="5">Pyridine nucleotide-disulphide oxidoreductase N-terminal domain-containing protein</fullName>
    </recommendedName>
</protein>
<evidence type="ECO:0000259" key="5">
    <source>
        <dbReference type="Pfam" id="PF00070"/>
    </source>
</evidence>
<evidence type="ECO:0000256" key="3">
    <source>
        <dbReference type="ARBA" id="ARBA00022827"/>
    </source>
</evidence>
<evidence type="ECO:0000256" key="2">
    <source>
        <dbReference type="ARBA" id="ARBA00022630"/>
    </source>
</evidence>
<comment type="cofactor">
    <cofactor evidence="1">
        <name>FAD</name>
        <dbReference type="ChEBI" id="CHEBI:57692"/>
    </cofactor>
</comment>
<keyword evidence="2" id="KW-0285">Flavoprotein</keyword>
<dbReference type="Proteomes" id="UP000525078">
    <property type="component" value="Unassembled WGS sequence"/>
</dbReference>
<dbReference type="AlphaFoldDB" id="A0A7J6ES48"/>
<dbReference type="Pfam" id="PF00070">
    <property type="entry name" value="Pyr_redox"/>
    <property type="match status" value="1"/>
</dbReference>
<dbReference type="InterPro" id="IPR039648">
    <property type="entry name" value="DHPH_N"/>
</dbReference>
<organism evidence="6 7">
    <name type="scientific">Cannabis sativa</name>
    <name type="common">Hemp</name>
    <name type="synonym">Marijuana</name>
    <dbReference type="NCBI Taxonomy" id="3483"/>
    <lineage>
        <taxon>Eukaryota</taxon>
        <taxon>Viridiplantae</taxon>
        <taxon>Streptophyta</taxon>
        <taxon>Embryophyta</taxon>
        <taxon>Tracheophyta</taxon>
        <taxon>Spermatophyta</taxon>
        <taxon>Magnoliopsida</taxon>
        <taxon>eudicotyledons</taxon>
        <taxon>Gunneridae</taxon>
        <taxon>Pentapetalae</taxon>
        <taxon>rosids</taxon>
        <taxon>fabids</taxon>
        <taxon>Rosales</taxon>
        <taxon>Cannabaceae</taxon>
        <taxon>Cannabis</taxon>
    </lineage>
</organism>
<accession>A0A7J6ES48</accession>
<dbReference type="PANTHER" id="PTHR43557">
    <property type="entry name" value="APOPTOSIS-INDUCING FACTOR 1"/>
    <property type="match status" value="1"/>
</dbReference>
<evidence type="ECO:0000256" key="1">
    <source>
        <dbReference type="ARBA" id="ARBA00001974"/>
    </source>
</evidence>
<dbReference type="SUPFAM" id="SSF51905">
    <property type="entry name" value="FAD/NAD(P)-binding domain"/>
    <property type="match status" value="1"/>
</dbReference>
<proteinExistence type="predicted"/>
<keyword evidence="3" id="KW-0274">FAD</keyword>
<keyword evidence="4" id="KW-0560">Oxidoreductase</keyword>
<dbReference type="InterPro" id="IPR036188">
    <property type="entry name" value="FAD/NAD-bd_sf"/>
</dbReference>